<accession>D8U7R7</accession>
<proteinExistence type="predicted"/>
<feature type="region of interest" description="Disordered" evidence="1">
    <location>
        <begin position="60"/>
        <end position="82"/>
    </location>
</feature>
<dbReference type="RefSeq" id="XP_002954708.1">
    <property type="nucleotide sequence ID" value="XM_002954662.1"/>
</dbReference>
<feature type="compositionally biased region" description="Polar residues" evidence="1">
    <location>
        <begin position="190"/>
        <end position="205"/>
    </location>
</feature>
<feature type="region of interest" description="Disordered" evidence="1">
    <location>
        <begin position="451"/>
        <end position="470"/>
    </location>
</feature>
<evidence type="ECO:0000313" key="2">
    <source>
        <dbReference type="EMBL" id="EFJ44349.1"/>
    </source>
</evidence>
<feature type="compositionally biased region" description="Pro residues" evidence="1">
    <location>
        <begin position="251"/>
        <end position="262"/>
    </location>
</feature>
<dbReference type="KEGG" id="vcn:VOLCADRAFT_106496"/>
<reference evidence="2 3" key="1">
    <citation type="journal article" date="2010" name="Science">
        <title>Genomic analysis of organismal complexity in the multicellular green alga Volvox carteri.</title>
        <authorList>
            <person name="Prochnik S.E."/>
            <person name="Umen J."/>
            <person name="Nedelcu A.M."/>
            <person name="Hallmann A."/>
            <person name="Miller S.M."/>
            <person name="Nishii I."/>
            <person name="Ferris P."/>
            <person name="Kuo A."/>
            <person name="Mitros T."/>
            <person name="Fritz-Laylin L.K."/>
            <person name="Hellsten U."/>
            <person name="Chapman J."/>
            <person name="Simakov O."/>
            <person name="Rensing S.A."/>
            <person name="Terry A."/>
            <person name="Pangilinan J."/>
            <person name="Kapitonov V."/>
            <person name="Jurka J."/>
            <person name="Salamov A."/>
            <person name="Shapiro H."/>
            <person name="Schmutz J."/>
            <person name="Grimwood J."/>
            <person name="Lindquist E."/>
            <person name="Lucas S."/>
            <person name="Grigoriev I.V."/>
            <person name="Schmitt R."/>
            <person name="Kirk D."/>
            <person name="Rokhsar D.S."/>
        </authorList>
    </citation>
    <scope>NUCLEOTIDE SEQUENCE [LARGE SCALE GENOMIC DNA]</scope>
    <source>
        <strain evidence="3">f. Nagariensis / Eve</strain>
    </source>
</reference>
<organism evidence="3">
    <name type="scientific">Volvox carteri f. nagariensis</name>
    <dbReference type="NCBI Taxonomy" id="3068"/>
    <lineage>
        <taxon>Eukaryota</taxon>
        <taxon>Viridiplantae</taxon>
        <taxon>Chlorophyta</taxon>
        <taxon>core chlorophytes</taxon>
        <taxon>Chlorophyceae</taxon>
        <taxon>CS clade</taxon>
        <taxon>Chlamydomonadales</taxon>
        <taxon>Volvocaceae</taxon>
        <taxon>Volvox</taxon>
    </lineage>
</organism>
<evidence type="ECO:0000313" key="3">
    <source>
        <dbReference type="Proteomes" id="UP000001058"/>
    </source>
</evidence>
<gene>
    <name evidence="2" type="ORF">VOLCADRAFT_106496</name>
</gene>
<dbReference type="AlphaFoldDB" id="D8U7R7"/>
<dbReference type="InParanoid" id="D8U7R7"/>
<feature type="compositionally biased region" description="Low complexity" evidence="1">
    <location>
        <begin position="320"/>
        <end position="333"/>
    </location>
</feature>
<evidence type="ECO:0000256" key="1">
    <source>
        <dbReference type="SAM" id="MobiDB-lite"/>
    </source>
</evidence>
<dbReference type="GeneID" id="9626121"/>
<dbReference type="EMBL" id="GL378365">
    <property type="protein sequence ID" value="EFJ44349.1"/>
    <property type="molecule type" value="Genomic_DNA"/>
</dbReference>
<name>D8U7R7_VOLCA</name>
<feature type="region of interest" description="Disordered" evidence="1">
    <location>
        <begin position="119"/>
        <end position="205"/>
    </location>
</feature>
<feature type="region of interest" description="Disordered" evidence="1">
    <location>
        <begin position="241"/>
        <end position="333"/>
    </location>
</feature>
<dbReference type="Proteomes" id="UP000001058">
    <property type="component" value="Unassembled WGS sequence"/>
</dbReference>
<keyword evidence="3" id="KW-1185">Reference proteome</keyword>
<protein>
    <submittedName>
        <fullName evidence="2">Uncharacterized protein</fullName>
    </submittedName>
</protein>
<sequence>MGYPESCTQGPGLQTQGYLAPTDKARRAEADGRARRVYNALAKPAAPAWGAAEFPLLHRDGSAQATSKSPRALTRKQKASKPSLGLKLQILEQLAEDRARLALRLQAVEAACNAALAAHSSTGTSETSSTAGSSTSDVTGHYKAQPPGGGYPAACLERTPLRPQTPPTTMKRRPCAAAPAAAATEPVQPSPTSAVRQASNTAQQQPIAAARLPLGSSSTPTLLRTASGQPVAVLPHAGATGESAVTSAGRPHPPLPPSSPPPSERDPGFGSRRRLQQEDAPFHGAVRSGIKKPCHSVASKETKGAAASPVRSKVDVTSETPGGPTGTAAAGQRPAALDVPGCARGLRPSVVSSVSSASGTAVSAAAPWAVAAVVTPALSEASLRLSWQDPLDLVAPSSLCKFACKLGSSSWGCCFANGAATGEGSDVRRVSITQTHTLPRALNAPMHVTGRGRATESRSGHSHISRQRPMPGYWDTENDSTWGWRNCRRSCIVHGARCWTAGPFRAPRAPRLICVGPVFV</sequence>
<feature type="compositionally biased region" description="Low complexity" evidence="1">
    <location>
        <begin position="119"/>
        <end position="139"/>
    </location>
</feature>